<dbReference type="AlphaFoldDB" id="A0A4Y8X3J8"/>
<dbReference type="InterPro" id="IPR029036">
    <property type="entry name" value="P5CR_dimer"/>
</dbReference>
<dbReference type="InterPro" id="IPR036291">
    <property type="entry name" value="NAD(P)-bd_dom_sf"/>
</dbReference>
<evidence type="ECO:0000256" key="8">
    <source>
        <dbReference type="SAM" id="MobiDB-lite"/>
    </source>
</evidence>
<comment type="similarity">
    <text evidence="1 5">Belongs to the pyrroline-5-carboxylate reductase family.</text>
</comment>
<dbReference type="PANTHER" id="PTHR11645:SF0">
    <property type="entry name" value="PYRROLINE-5-CARBOXYLATE REDUCTASE 3"/>
    <property type="match status" value="1"/>
</dbReference>
<organism evidence="11 12">
    <name type="scientific">Micrococcus flavus</name>
    <dbReference type="NCBI Taxonomy" id="384602"/>
    <lineage>
        <taxon>Bacteria</taxon>
        <taxon>Bacillati</taxon>
        <taxon>Actinomycetota</taxon>
        <taxon>Actinomycetes</taxon>
        <taxon>Micrococcales</taxon>
        <taxon>Micrococcaceae</taxon>
        <taxon>Micrococcus</taxon>
    </lineage>
</organism>
<dbReference type="GO" id="GO:0005737">
    <property type="term" value="C:cytoplasm"/>
    <property type="evidence" value="ECO:0007669"/>
    <property type="project" value="UniProtKB-SubCell"/>
</dbReference>
<proteinExistence type="inferred from homology"/>
<feature type="region of interest" description="Disordered" evidence="8">
    <location>
        <begin position="45"/>
        <end position="64"/>
    </location>
</feature>
<reference evidence="11 12" key="1">
    <citation type="submission" date="2020-08" db="EMBL/GenBank/DDBJ databases">
        <title>Sequencing the genomes of 1000 actinobacteria strains.</title>
        <authorList>
            <person name="Klenk H.-P."/>
        </authorList>
    </citation>
    <scope>NUCLEOTIDE SEQUENCE [LARGE SCALE GENOMIC DNA]</scope>
    <source>
        <strain evidence="11 12">DSM 19079</strain>
    </source>
</reference>
<keyword evidence="12" id="KW-1185">Reference proteome</keyword>
<dbReference type="RefSeq" id="WP_135029744.1">
    <property type="nucleotide sequence ID" value="NZ_BMLA01000003.1"/>
</dbReference>
<keyword evidence="5" id="KW-0963">Cytoplasm</keyword>
<evidence type="ECO:0000256" key="5">
    <source>
        <dbReference type="HAMAP-Rule" id="MF_01925"/>
    </source>
</evidence>
<dbReference type="Pfam" id="PF03807">
    <property type="entry name" value="F420_oxidored"/>
    <property type="match status" value="1"/>
</dbReference>
<keyword evidence="5" id="KW-0028">Amino-acid biosynthesis</keyword>
<gene>
    <name evidence="5" type="primary">proC</name>
    <name evidence="11" type="ORF">BJ976_000405</name>
</gene>
<evidence type="ECO:0000256" key="3">
    <source>
        <dbReference type="ARBA" id="ARBA00023002"/>
    </source>
</evidence>
<evidence type="ECO:0000256" key="7">
    <source>
        <dbReference type="PIRSR" id="PIRSR000193-1"/>
    </source>
</evidence>
<dbReference type="InterPro" id="IPR000304">
    <property type="entry name" value="Pyrroline-COOH_reductase"/>
</dbReference>
<accession>A0A4Y8X3J8</accession>
<dbReference type="SUPFAM" id="SSF48179">
    <property type="entry name" value="6-phosphogluconate dehydrogenase C-terminal domain-like"/>
    <property type="match status" value="1"/>
</dbReference>
<evidence type="ECO:0000259" key="9">
    <source>
        <dbReference type="Pfam" id="PF03807"/>
    </source>
</evidence>
<evidence type="ECO:0000259" key="10">
    <source>
        <dbReference type="Pfam" id="PF14748"/>
    </source>
</evidence>
<dbReference type="PANTHER" id="PTHR11645">
    <property type="entry name" value="PYRROLINE-5-CARBOXYLATE REDUCTASE"/>
    <property type="match status" value="1"/>
</dbReference>
<protein>
    <recommendedName>
        <fullName evidence="5 6">Pyrroline-5-carboxylate reductase</fullName>
        <shortName evidence="5">P5C reductase</shortName>
        <shortName evidence="5">P5CR</shortName>
        <ecNumber evidence="5 6">1.5.1.2</ecNumber>
    </recommendedName>
    <alternativeName>
        <fullName evidence="5">PCA reductase</fullName>
    </alternativeName>
</protein>
<dbReference type="FunFam" id="1.10.3730.10:FF:000001">
    <property type="entry name" value="Pyrroline-5-carboxylate reductase"/>
    <property type="match status" value="1"/>
</dbReference>
<sequence>MTSQPRLAILGLGSMTGAILTGLLAASVTTPDRISATTRSAASAQERAAKHGVTVHSSEEDPDANLTAVREADVVLLGVKPKDIVATAREIAPALRPETVVVSVAAGVRAETIAAALPAGQPLVRTMPNTPLTVGSGVVGVAPAAGVTEEQRALVESLFSGSGLVVPVTEEQLSAVVAAAGSAPAYVFLLAEAIAKHAVQLGLDRADAEAMAAATVKGAGLMLQRGVQSGDQTAEQLRKAVMSPNGTTERAVAVLQEGGFERLVAEAMDAAAARDREMGEEFAG</sequence>
<comment type="catalytic activity">
    <reaction evidence="5">
        <text>L-proline + NAD(+) = (S)-1-pyrroline-5-carboxylate + NADH + 2 H(+)</text>
        <dbReference type="Rhea" id="RHEA:14105"/>
        <dbReference type="ChEBI" id="CHEBI:15378"/>
        <dbReference type="ChEBI" id="CHEBI:17388"/>
        <dbReference type="ChEBI" id="CHEBI:57540"/>
        <dbReference type="ChEBI" id="CHEBI:57945"/>
        <dbReference type="ChEBI" id="CHEBI:60039"/>
        <dbReference type="EC" id="1.5.1.2"/>
    </reaction>
</comment>
<keyword evidence="5" id="KW-0641">Proline biosynthesis</keyword>
<dbReference type="Proteomes" id="UP000560081">
    <property type="component" value="Unassembled WGS sequence"/>
</dbReference>
<dbReference type="Gene3D" id="1.10.3730.10">
    <property type="entry name" value="ProC C-terminal domain-like"/>
    <property type="match status" value="1"/>
</dbReference>
<keyword evidence="3 5" id="KW-0560">Oxidoreductase</keyword>
<evidence type="ECO:0000256" key="4">
    <source>
        <dbReference type="ARBA" id="ARBA00058118"/>
    </source>
</evidence>
<dbReference type="UniPathway" id="UPA00098">
    <property type="reaction ID" value="UER00361"/>
</dbReference>
<dbReference type="GO" id="GO:0004735">
    <property type="term" value="F:pyrroline-5-carboxylate reductase activity"/>
    <property type="evidence" value="ECO:0007669"/>
    <property type="project" value="UniProtKB-UniRule"/>
</dbReference>
<dbReference type="OrthoDB" id="9805754at2"/>
<evidence type="ECO:0000313" key="11">
    <source>
        <dbReference type="EMBL" id="MBB4882054.1"/>
    </source>
</evidence>
<evidence type="ECO:0000256" key="6">
    <source>
        <dbReference type="NCBIfam" id="TIGR00112"/>
    </source>
</evidence>
<dbReference type="SUPFAM" id="SSF51735">
    <property type="entry name" value="NAD(P)-binding Rossmann-fold domains"/>
    <property type="match status" value="1"/>
</dbReference>
<feature type="binding site" evidence="7">
    <location>
        <position position="38"/>
    </location>
    <ligand>
        <name>NADP(+)</name>
        <dbReference type="ChEBI" id="CHEBI:58349"/>
    </ligand>
</feature>
<dbReference type="Gene3D" id="3.40.50.720">
    <property type="entry name" value="NAD(P)-binding Rossmann-like Domain"/>
    <property type="match status" value="1"/>
</dbReference>
<feature type="domain" description="Pyrroline-5-carboxylate reductase catalytic N-terminal" evidence="9">
    <location>
        <begin position="6"/>
        <end position="107"/>
    </location>
</feature>
<comment type="function">
    <text evidence="4 5">Catalyzes the reduction of 1-pyrroline-5-carboxylate (PCA) to L-proline.</text>
</comment>
<dbReference type="InterPro" id="IPR008927">
    <property type="entry name" value="6-PGluconate_DH-like_C_sf"/>
</dbReference>
<dbReference type="EC" id="1.5.1.2" evidence="5 6"/>
<feature type="binding site" evidence="7">
    <location>
        <begin position="10"/>
        <end position="15"/>
    </location>
    <ligand>
        <name>NADP(+)</name>
        <dbReference type="ChEBI" id="CHEBI:58349"/>
    </ligand>
</feature>
<dbReference type="PIRSF" id="PIRSF000193">
    <property type="entry name" value="Pyrrol-5-carb_rd"/>
    <property type="match status" value="1"/>
</dbReference>
<keyword evidence="2 5" id="KW-0521">NADP</keyword>
<evidence type="ECO:0000256" key="2">
    <source>
        <dbReference type="ARBA" id="ARBA00022857"/>
    </source>
</evidence>
<dbReference type="EMBL" id="JACHMC010000001">
    <property type="protein sequence ID" value="MBB4882054.1"/>
    <property type="molecule type" value="Genomic_DNA"/>
</dbReference>
<dbReference type="NCBIfam" id="TIGR00112">
    <property type="entry name" value="proC"/>
    <property type="match status" value="1"/>
</dbReference>
<dbReference type="HAMAP" id="MF_01925">
    <property type="entry name" value="P5C_reductase"/>
    <property type="match status" value="1"/>
</dbReference>
<evidence type="ECO:0000313" key="12">
    <source>
        <dbReference type="Proteomes" id="UP000560081"/>
    </source>
</evidence>
<feature type="binding site" evidence="7">
    <location>
        <position position="65"/>
    </location>
    <ligand>
        <name>NADPH</name>
        <dbReference type="ChEBI" id="CHEBI:57783"/>
    </ligand>
</feature>
<comment type="pathway">
    <text evidence="5">Amino-acid biosynthesis; L-proline biosynthesis; L-proline from L-glutamate 5-semialdehyde: step 1/1.</text>
</comment>
<feature type="domain" description="Pyrroline-5-carboxylate reductase dimerisation" evidence="10">
    <location>
        <begin position="170"/>
        <end position="278"/>
    </location>
</feature>
<dbReference type="InterPro" id="IPR028939">
    <property type="entry name" value="P5C_Rdtase_cat_N"/>
</dbReference>
<name>A0A4Y8X3J8_9MICC</name>
<evidence type="ECO:0000256" key="1">
    <source>
        <dbReference type="ARBA" id="ARBA00005525"/>
    </source>
</evidence>
<dbReference type="GO" id="GO:0055129">
    <property type="term" value="P:L-proline biosynthetic process"/>
    <property type="evidence" value="ECO:0007669"/>
    <property type="project" value="UniProtKB-UniRule"/>
</dbReference>
<comment type="subcellular location">
    <subcellularLocation>
        <location evidence="5">Cytoplasm</location>
    </subcellularLocation>
</comment>
<comment type="catalytic activity">
    <reaction evidence="5">
        <text>L-proline + NADP(+) = (S)-1-pyrroline-5-carboxylate + NADPH + 2 H(+)</text>
        <dbReference type="Rhea" id="RHEA:14109"/>
        <dbReference type="ChEBI" id="CHEBI:15378"/>
        <dbReference type="ChEBI" id="CHEBI:17388"/>
        <dbReference type="ChEBI" id="CHEBI:57783"/>
        <dbReference type="ChEBI" id="CHEBI:58349"/>
        <dbReference type="ChEBI" id="CHEBI:60039"/>
        <dbReference type="EC" id="1.5.1.2"/>
    </reaction>
</comment>
<comment type="caution">
    <text evidence="11">The sequence shown here is derived from an EMBL/GenBank/DDBJ whole genome shotgun (WGS) entry which is preliminary data.</text>
</comment>
<dbReference type="Pfam" id="PF14748">
    <property type="entry name" value="P5CR_dimer"/>
    <property type="match status" value="1"/>
</dbReference>